<feature type="compositionally biased region" description="Basic and acidic residues" evidence="1">
    <location>
        <begin position="521"/>
        <end position="533"/>
    </location>
</feature>
<sequence>MSASSSALVPIPAAGGSGLQPASKRRASGTGDKASSKRHKKETSRERRERAKKKKSLYHLSKGDVPAAAQGLKRAFERHIQLLAGLHSQEDIMPKPSAANLARFDERFRTKDAVLKARNGPSLLEARFMFDIKALRNRISAYNSTIARDHMRVEDRHVQEFAVILSRYGFNEFCPDFTQSPYALFNHAHRQAATDTFKHALAAGCYVDFEPDLSYMHDTNFLWRIYDNAIHDHHFSRHEQDRINPGSVAQNIANGVIYKRRETLGERRGNFLRSCGYPMRVVKLVEDPECVSDDEVDYDENGHKFYDVKDKKYRSARVTSFIKWIDKCILLELAAKGQKQRGREARLRIRSKTPAVAAITTLPPPGVPIDYFDVIAFNAFPPSIRAQYAVKPLVALPESDQLAIQSPAKWKAYSDEEFMLVRPRSGPQARQKTKRDMPGTIYYGGCGMTMLKHGDAILKNYRFPTLDELGNAAVNAKGKNKKVPVQLSEDAEDRDEWLEAYEAAEERNKEHHRKKGKGKRRADSEDSDDMHVD</sequence>
<accession>A0A165LBG5</accession>
<dbReference type="AlphaFoldDB" id="A0A165LBG5"/>
<keyword evidence="3" id="KW-1185">Reference proteome</keyword>
<gene>
    <name evidence="2" type="ORF">EXIGLDRAFT_764287</name>
</gene>
<evidence type="ECO:0000256" key="1">
    <source>
        <dbReference type="SAM" id="MobiDB-lite"/>
    </source>
</evidence>
<feature type="region of interest" description="Disordered" evidence="1">
    <location>
        <begin position="1"/>
        <end position="60"/>
    </location>
</feature>
<evidence type="ECO:0000313" key="2">
    <source>
        <dbReference type="EMBL" id="KZV97638.1"/>
    </source>
</evidence>
<organism evidence="2 3">
    <name type="scientific">Exidia glandulosa HHB12029</name>
    <dbReference type="NCBI Taxonomy" id="1314781"/>
    <lineage>
        <taxon>Eukaryota</taxon>
        <taxon>Fungi</taxon>
        <taxon>Dikarya</taxon>
        <taxon>Basidiomycota</taxon>
        <taxon>Agaricomycotina</taxon>
        <taxon>Agaricomycetes</taxon>
        <taxon>Auriculariales</taxon>
        <taxon>Exidiaceae</taxon>
        <taxon>Exidia</taxon>
    </lineage>
</organism>
<dbReference type="Proteomes" id="UP000077266">
    <property type="component" value="Unassembled WGS sequence"/>
</dbReference>
<reference evidence="2 3" key="1">
    <citation type="journal article" date="2016" name="Mol. Biol. Evol.">
        <title>Comparative Genomics of Early-Diverging Mushroom-Forming Fungi Provides Insights into the Origins of Lignocellulose Decay Capabilities.</title>
        <authorList>
            <person name="Nagy L.G."/>
            <person name="Riley R."/>
            <person name="Tritt A."/>
            <person name="Adam C."/>
            <person name="Daum C."/>
            <person name="Floudas D."/>
            <person name="Sun H."/>
            <person name="Yadav J.S."/>
            <person name="Pangilinan J."/>
            <person name="Larsson K.H."/>
            <person name="Matsuura K."/>
            <person name="Barry K."/>
            <person name="Labutti K."/>
            <person name="Kuo R."/>
            <person name="Ohm R.A."/>
            <person name="Bhattacharya S.S."/>
            <person name="Shirouzu T."/>
            <person name="Yoshinaga Y."/>
            <person name="Martin F.M."/>
            <person name="Grigoriev I.V."/>
            <person name="Hibbett D.S."/>
        </authorList>
    </citation>
    <scope>NUCLEOTIDE SEQUENCE [LARGE SCALE GENOMIC DNA]</scope>
    <source>
        <strain evidence="2 3">HHB12029</strain>
    </source>
</reference>
<dbReference type="EMBL" id="KV425928">
    <property type="protein sequence ID" value="KZV97638.1"/>
    <property type="molecule type" value="Genomic_DNA"/>
</dbReference>
<dbReference type="OrthoDB" id="3045408at2759"/>
<protein>
    <submittedName>
        <fullName evidence="2">Uncharacterized protein</fullName>
    </submittedName>
</protein>
<dbReference type="InParanoid" id="A0A165LBG5"/>
<proteinExistence type="predicted"/>
<evidence type="ECO:0000313" key="3">
    <source>
        <dbReference type="Proteomes" id="UP000077266"/>
    </source>
</evidence>
<feature type="region of interest" description="Disordered" evidence="1">
    <location>
        <begin position="501"/>
        <end position="533"/>
    </location>
</feature>
<dbReference type="STRING" id="1314781.A0A165LBG5"/>
<name>A0A165LBG5_EXIGL</name>
<feature type="compositionally biased region" description="Basic residues" evidence="1">
    <location>
        <begin position="510"/>
        <end position="520"/>
    </location>
</feature>